<dbReference type="PANTHER" id="PTHR43783:SF1">
    <property type="entry name" value="UDP-N-ACETYLGLUCOSAMINE 1-CARBOXYVINYLTRANSFERASE"/>
    <property type="match status" value="1"/>
</dbReference>
<evidence type="ECO:0000256" key="12">
    <source>
        <dbReference type="ARBA" id="ARBA00039754"/>
    </source>
</evidence>
<protein>
    <recommendedName>
        <fullName evidence="12">UDP-N-acetylglucosamine 1-carboxyvinyltransferase</fullName>
        <ecNumber evidence="11">2.5.1.7</ecNumber>
    </recommendedName>
    <alternativeName>
        <fullName evidence="13">Enoylpyruvate transferase</fullName>
    </alternativeName>
    <alternativeName>
        <fullName evidence="14">UDP-N-acetylglucosamine enolpyruvyl transferase</fullName>
    </alternativeName>
</protein>
<comment type="pathway">
    <text evidence="2">Cell wall biogenesis; peptidoglycan biosynthesis.</text>
</comment>
<evidence type="ECO:0000256" key="1">
    <source>
        <dbReference type="ARBA" id="ARBA00004496"/>
    </source>
</evidence>
<dbReference type="GO" id="GO:0016020">
    <property type="term" value="C:membrane"/>
    <property type="evidence" value="ECO:0007669"/>
    <property type="project" value="UniProtKB-SubCell"/>
</dbReference>
<evidence type="ECO:0000256" key="13">
    <source>
        <dbReference type="ARBA" id="ARBA00042443"/>
    </source>
</evidence>
<evidence type="ECO:0000256" key="14">
    <source>
        <dbReference type="ARBA" id="ARBA00042842"/>
    </source>
</evidence>
<dbReference type="EC" id="2.5.1.7" evidence="11"/>
<feature type="transmembrane region" description="Helical" evidence="16">
    <location>
        <begin position="457"/>
        <end position="478"/>
    </location>
</feature>
<keyword evidence="16" id="KW-0812">Transmembrane</keyword>
<keyword evidence="6" id="KW-0133">Cell shape</keyword>
<dbReference type="STRING" id="104452.A0A0L7LRZ7"/>
<dbReference type="Pfam" id="PF00275">
    <property type="entry name" value="EPSP_synthase"/>
    <property type="match status" value="1"/>
</dbReference>
<comment type="similarity">
    <text evidence="10">Belongs to the EPSP synthase family. MurA subfamily.</text>
</comment>
<dbReference type="Gene3D" id="3.65.10.10">
    <property type="entry name" value="Enolpyruvate transferase domain"/>
    <property type="match status" value="2"/>
</dbReference>
<dbReference type="InterPro" id="IPR013792">
    <property type="entry name" value="RNA3'P_cycl/enolpyr_Trfase_a/b"/>
</dbReference>
<accession>A0A0L7LRZ7</accession>
<keyword evidence="3" id="KW-0963">Cytoplasm</keyword>
<dbReference type="CDD" id="cd01555">
    <property type="entry name" value="UdpNAET"/>
    <property type="match status" value="1"/>
</dbReference>
<proteinExistence type="inferred from homology"/>
<dbReference type="InterPro" id="IPR036968">
    <property type="entry name" value="Enolpyruvate_Tfrase_sf"/>
</dbReference>
<evidence type="ECO:0000256" key="8">
    <source>
        <dbReference type="ARBA" id="ARBA00023306"/>
    </source>
</evidence>
<dbReference type="InterPro" id="IPR050068">
    <property type="entry name" value="MurA_subfamily"/>
</dbReference>
<dbReference type="GO" id="GO:0051301">
    <property type="term" value="P:cell division"/>
    <property type="evidence" value="ECO:0007669"/>
    <property type="project" value="UniProtKB-KW"/>
</dbReference>
<dbReference type="GO" id="GO:0022857">
    <property type="term" value="F:transmembrane transporter activity"/>
    <property type="evidence" value="ECO:0007669"/>
    <property type="project" value="InterPro"/>
</dbReference>
<feature type="transmembrane region" description="Helical" evidence="16">
    <location>
        <begin position="498"/>
        <end position="518"/>
    </location>
</feature>
<comment type="catalytic activity">
    <reaction evidence="15">
        <text>phosphoenolpyruvate + UDP-N-acetyl-alpha-D-glucosamine = UDP-N-acetyl-3-O-(1-carboxyvinyl)-alpha-D-glucosamine + phosphate</text>
        <dbReference type="Rhea" id="RHEA:18681"/>
        <dbReference type="ChEBI" id="CHEBI:43474"/>
        <dbReference type="ChEBI" id="CHEBI:57705"/>
        <dbReference type="ChEBI" id="CHEBI:58702"/>
        <dbReference type="ChEBI" id="CHEBI:68483"/>
        <dbReference type="EC" id="2.5.1.7"/>
    </reaction>
</comment>
<evidence type="ECO:0000256" key="7">
    <source>
        <dbReference type="ARBA" id="ARBA00022984"/>
    </source>
</evidence>
<evidence type="ECO:0000256" key="2">
    <source>
        <dbReference type="ARBA" id="ARBA00004752"/>
    </source>
</evidence>
<dbReference type="GO" id="GO:0071555">
    <property type="term" value="P:cell wall organization"/>
    <property type="evidence" value="ECO:0007669"/>
    <property type="project" value="UniProtKB-KW"/>
</dbReference>
<dbReference type="GO" id="GO:0005737">
    <property type="term" value="C:cytoplasm"/>
    <property type="evidence" value="ECO:0007669"/>
    <property type="project" value="UniProtKB-SubCell"/>
</dbReference>
<dbReference type="SUPFAM" id="SSF55205">
    <property type="entry name" value="EPT/RTPC-like"/>
    <property type="match status" value="1"/>
</dbReference>
<keyword evidence="19" id="KW-1185">Reference proteome</keyword>
<feature type="domain" description="Enolpyruvate transferase" evidence="17">
    <location>
        <begin position="7"/>
        <end position="397"/>
    </location>
</feature>
<keyword evidence="4" id="KW-0132">Cell division</keyword>
<evidence type="ECO:0000256" key="6">
    <source>
        <dbReference type="ARBA" id="ARBA00022960"/>
    </source>
</evidence>
<dbReference type="GO" id="GO:0008360">
    <property type="term" value="P:regulation of cell shape"/>
    <property type="evidence" value="ECO:0007669"/>
    <property type="project" value="UniProtKB-KW"/>
</dbReference>
<evidence type="ECO:0000256" key="10">
    <source>
        <dbReference type="ARBA" id="ARBA00038367"/>
    </source>
</evidence>
<dbReference type="GO" id="GO:0008760">
    <property type="term" value="F:UDP-N-acetylglucosamine 1-carboxyvinyltransferase activity"/>
    <property type="evidence" value="ECO:0007669"/>
    <property type="project" value="UniProtKB-EC"/>
</dbReference>
<dbReference type="AlphaFoldDB" id="A0A0L7LRZ7"/>
<keyword evidence="7" id="KW-0573">Peptidoglycan synthesis</keyword>
<sequence>MEQIIVRGGFKLQGSVKIDGGKNVTLPILAATILADEGITTLANTPILSDVIVMNEILRSLNVRVDFNEELNEVTADATNTLGIEAKYELGIRMRASILIMGPLLARNGYAKVAMPGGCAIGKRPIDLHLKGFKALGAKIIQNNGYIEAFADELIGSNIYLDFPSVGATQNIMMAAVKAKGMSVIENVAKEPEIIELANLMNKMGAKIIGAGTSVIQIEGVETLKGVHFSIVQDRHEAGTFMIAAAMTEGDVLIEKAIPEDNLQLISKLTKMGAVIREETDGIRVIGAKVIKAIDVKTEPYPGFPTDMQAPLSAMLVMSDGVSVITETVYENRFQHLSEMQLMNADVTIAGNVATINGGTIQGADVEASDLRAAAALVLAGLRAQGVLGSAAVAVTFAERLFGYFALSIPLFVAASTFGAVNGVLLTSSRLFYAGAAQGQLPGMLTMVTSRSTPAPAVLAVAFLSLLYLTVSDIYALINYPQEPQNQDLADHCLILPYLFFQLSIGAAVLCLPVLRYTKPDMERPIKVNLFFPIIYIICTILVVAFPAFASPAETGVGCLMILTAVPVYMVLLYPNKQMPWLQAITRKYLHTPAETGVGCLMILTAVPVYMVLLYPNKQMPWLQAITRSATQLVQKLTLATRPKVK</sequence>
<dbReference type="HAMAP" id="MF_00111">
    <property type="entry name" value="MurA"/>
    <property type="match status" value="1"/>
</dbReference>
<evidence type="ECO:0000313" key="19">
    <source>
        <dbReference type="Proteomes" id="UP000037510"/>
    </source>
</evidence>
<keyword evidence="16" id="KW-0472">Membrane</keyword>
<feature type="transmembrane region" description="Helical" evidence="16">
    <location>
        <begin position="555"/>
        <end position="575"/>
    </location>
</feature>
<dbReference type="Proteomes" id="UP000037510">
    <property type="component" value="Unassembled WGS sequence"/>
</dbReference>
<evidence type="ECO:0000256" key="16">
    <source>
        <dbReference type="SAM" id="Phobius"/>
    </source>
</evidence>
<evidence type="ECO:0000313" key="18">
    <source>
        <dbReference type="EMBL" id="KOB78217.1"/>
    </source>
</evidence>
<evidence type="ECO:0000256" key="4">
    <source>
        <dbReference type="ARBA" id="ARBA00022618"/>
    </source>
</evidence>
<feature type="transmembrane region" description="Helical" evidence="16">
    <location>
        <begin position="530"/>
        <end position="549"/>
    </location>
</feature>
<dbReference type="NCBIfam" id="TIGR01072">
    <property type="entry name" value="murA"/>
    <property type="match status" value="1"/>
</dbReference>
<evidence type="ECO:0000256" key="15">
    <source>
        <dbReference type="ARBA" id="ARBA00047527"/>
    </source>
</evidence>
<reference evidence="18 19" key="1">
    <citation type="journal article" date="2015" name="Genome Biol. Evol.">
        <title>The genome of winter moth (Operophtera brumata) provides a genomic perspective on sexual dimorphism and phenology.</title>
        <authorList>
            <person name="Derks M.F."/>
            <person name="Smit S."/>
            <person name="Salis L."/>
            <person name="Schijlen E."/>
            <person name="Bossers A."/>
            <person name="Mateman C."/>
            <person name="Pijl A.S."/>
            <person name="de Ridder D."/>
            <person name="Groenen M.A."/>
            <person name="Visser M.E."/>
            <person name="Megens H.J."/>
        </authorList>
    </citation>
    <scope>NUCLEOTIDE SEQUENCE [LARGE SCALE GENOMIC DNA]</scope>
    <source>
        <strain evidence="18">WM2013NL</strain>
        <tissue evidence="18">Head and thorax</tissue>
    </source>
</reference>
<dbReference type="GO" id="GO:0019277">
    <property type="term" value="P:UDP-N-acetylgalactosamine biosynthetic process"/>
    <property type="evidence" value="ECO:0007669"/>
    <property type="project" value="InterPro"/>
</dbReference>
<feature type="transmembrane region" description="Helical" evidence="16">
    <location>
        <begin position="596"/>
        <end position="615"/>
    </location>
</feature>
<evidence type="ECO:0000256" key="3">
    <source>
        <dbReference type="ARBA" id="ARBA00022490"/>
    </source>
</evidence>
<comment type="caution">
    <text evidence="18">The sequence shown here is derived from an EMBL/GenBank/DDBJ whole genome shotgun (WGS) entry which is preliminary data.</text>
</comment>
<dbReference type="InterPro" id="IPR005750">
    <property type="entry name" value="UDP_GlcNAc_COvinyl_MurA"/>
</dbReference>
<dbReference type="NCBIfam" id="NF006873">
    <property type="entry name" value="PRK09369.1"/>
    <property type="match status" value="1"/>
</dbReference>
<evidence type="ECO:0000256" key="11">
    <source>
        <dbReference type="ARBA" id="ARBA00039108"/>
    </source>
</evidence>
<keyword evidence="8" id="KW-0131">Cell cycle</keyword>
<comment type="subcellular location">
    <subcellularLocation>
        <location evidence="1">Cytoplasm</location>
    </subcellularLocation>
</comment>
<evidence type="ECO:0000256" key="9">
    <source>
        <dbReference type="ARBA" id="ARBA00023316"/>
    </source>
</evidence>
<evidence type="ECO:0000259" key="17">
    <source>
        <dbReference type="Pfam" id="PF00275"/>
    </source>
</evidence>
<dbReference type="PANTHER" id="PTHR43783">
    <property type="entry name" value="UDP-N-ACETYLGLUCOSAMINE 1-CARBOXYVINYLTRANSFERASE"/>
    <property type="match status" value="1"/>
</dbReference>
<keyword evidence="9" id="KW-0961">Cell wall biogenesis/degradation</keyword>
<keyword evidence="5 18" id="KW-0808">Transferase</keyword>
<organism evidence="18 19">
    <name type="scientific">Operophtera brumata</name>
    <name type="common">Winter moth</name>
    <name type="synonym">Phalaena brumata</name>
    <dbReference type="NCBI Taxonomy" id="104452"/>
    <lineage>
        <taxon>Eukaryota</taxon>
        <taxon>Metazoa</taxon>
        <taxon>Ecdysozoa</taxon>
        <taxon>Arthropoda</taxon>
        <taxon>Hexapoda</taxon>
        <taxon>Insecta</taxon>
        <taxon>Pterygota</taxon>
        <taxon>Neoptera</taxon>
        <taxon>Endopterygota</taxon>
        <taxon>Lepidoptera</taxon>
        <taxon>Glossata</taxon>
        <taxon>Ditrysia</taxon>
        <taxon>Geometroidea</taxon>
        <taxon>Geometridae</taxon>
        <taxon>Larentiinae</taxon>
        <taxon>Operophtera</taxon>
    </lineage>
</organism>
<evidence type="ECO:0000256" key="5">
    <source>
        <dbReference type="ARBA" id="ARBA00022679"/>
    </source>
</evidence>
<name>A0A0L7LRZ7_OPEBR</name>
<keyword evidence="16" id="KW-1133">Transmembrane helix</keyword>
<dbReference type="InterPro" id="IPR001986">
    <property type="entry name" value="Enolpyruvate_Tfrase_dom"/>
</dbReference>
<gene>
    <name evidence="18" type="ORF">OBRU01_01970</name>
</gene>
<feature type="transmembrane region" description="Helical" evidence="16">
    <location>
        <begin position="401"/>
        <end position="425"/>
    </location>
</feature>
<dbReference type="EMBL" id="JTDY01000221">
    <property type="protein sequence ID" value="KOB78217.1"/>
    <property type="molecule type" value="Genomic_DNA"/>
</dbReference>